<dbReference type="Proteomes" id="UP001172728">
    <property type="component" value="Unassembled WGS sequence"/>
</dbReference>
<evidence type="ECO:0000256" key="1">
    <source>
        <dbReference type="SAM" id="Phobius"/>
    </source>
</evidence>
<keyword evidence="3" id="KW-1185">Reference proteome</keyword>
<keyword evidence="1" id="KW-0812">Transmembrane</keyword>
<proteinExistence type="predicted"/>
<sequence>MERWSTRTRVAWWIAVGWGALLPLLALAVPVGTEVSLSSDGIETTRHLTLAQAEGVSGVLTVAVPLALVLLVGAAMAAPGRWGLPAAWALFGLLAAANLLAMMSVGIVVVPLTVAVLVALVGRTNDAPRSRASSGEDVSPRPAP</sequence>
<feature type="transmembrane region" description="Helical" evidence="1">
    <location>
        <begin position="12"/>
        <end position="32"/>
    </location>
</feature>
<accession>A0ABT8G931</accession>
<keyword evidence="1" id="KW-0472">Membrane</keyword>
<evidence type="ECO:0000313" key="2">
    <source>
        <dbReference type="EMBL" id="MDN4475650.1"/>
    </source>
</evidence>
<evidence type="ECO:0008006" key="4">
    <source>
        <dbReference type="Google" id="ProtNLM"/>
    </source>
</evidence>
<feature type="transmembrane region" description="Helical" evidence="1">
    <location>
        <begin position="53"/>
        <end position="76"/>
    </location>
</feature>
<dbReference type="RefSeq" id="WP_301132890.1">
    <property type="nucleotide sequence ID" value="NZ_JAUHPW010000004.1"/>
</dbReference>
<name>A0ABT8G931_9MICO</name>
<comment type="caution">
    <text evidence="2">The sequence shown here is derived from an EMBL/GenBank/DDBJ whole genome shotgun (WGS) entry which is preliminary data.</text>
</comment>
<organism evidence="2 3">
    <name type="scientific">Demequina litoralis</name>
    <dbReference type="NCBI Taxonomy" id="3051660"/>
    <lineage>
        <taxon>Bacteria</taxon>
        <taxon>Bacillati</taxon>
        <taxon>Actinomycetota</taxon>
        <taxon>Actinomycetes</taxon>
        <taxon>Micrococcales</taxon>
        <taxon>Demequinaceae</taxon>
        <taxon>Demequina</taxon>
    </lineage>
</organism>
<feature type="transmembrane region" description="Helical" evidence="1">
    <location>
        <begin position="88"/>
        <end position="121"/>
    </location>
</feature>
<evidence type="ECO:0000313" key="3">
    <source>
        <dbReference type="Proteomes" id="UP001172728"/>
    </source>
</evidence>
<reference evidence="2" key="1">
    <citation type="submission" date="2023-06" db="EMBL/GenBank/DDBJ databases">
        <title>Sysu t00192.</title>
        <authorList>
            <person name="Gao L."/>
            <person name="Fang B.-Z."/>
            <person name="Li W.-J."/>
        </authorList>
    </citation>
    <scope>NUCLEOTIDE SEQUENCE</scope>
    <source>
        <strain evidence="2">SYSU T00192</strain>
    </source>
</reference>
<dbReference type="EMBL" id="JAUHPW010000004">
    <property type="protein sequence ID" value="MDN4475650.1"/>
    <property type="molecule type" value="Genomic_DNA"/>
</dbReference>
<gene>
    <name evidence="2" type="ORF">QQX09_07265</name>
</gene>
<keyword evidence="1" id="KW-1133">Transmembrane helix</keyword>
<protein>
    <recommendedName>
        <fullName evidence="4">Integral membrane protein</fullName>
    </recommendedName>
</protein>